<name>A0A0E9U3P2_ANGAN</name>
<evidence type="ECO:0000313" key="1">
    <source>
        <dbReference type="EMBL" id="JAH59780.1"/>
    </source>
</evidence>
<organism evidence="1">
    <name type="scientific">Anguilla anguilla</name>
    <name type="common">European freshwater eel</name>
    <name type="synonym">Muraena anguilla</name>
    <dbReference type="NCBI Taxonomy" id="7936"/>
    <lineage>
        <taxon>Eukaryota</taxon>
        <taxon>Metazoa</taxon>
        <taxon>Chordata</taxon>
        <taxon>Craniata</taxon>
        <taxon>Vertebrata</taxon>
        <taxon>Euteleostomi</taxon>
        <taxon>Actinopterygii</taxon>
        <taxon>Neopterygii</taxon>
        <taxon>Teleostei</taxon>
        <taxon>Anguilliformes</taxon>
        <taxon>Anguillidae</taxon>
        <taxon>Anguilla</taxon>
    </lineage>
</organism>
<proteinExistence type="predicted"/>
<protein>
    <submittedName>
        <fullName evidence="1">Uncharacterized protein</fullName>
    </submittedName>
</protein>
<accession>A0A0E9U3P2</accession>
<reference evidence="1" key="1">
    <citation type="submission" date="2014-11" db="EMBL/GenBank/DDBJ databases">
        <authorList>
            <person name="Amaro Gonzalez C."/>
        </authorList>
    </citation>
    <scope>NUCLEOTIDE SEQUENCE</scope>
</reference>
<sequence length="38" mass="4462">MISNEDELSKKRGRNLPHLKHWSCINLHADQSSFCLRP</sequence>
<reference evidence="1" key="2">
    <citation type="journal article" date="2015" name="Fish Shellfish Immunol.">
        <title>Early steps in the European eel (Anguilla anguilla)-Vibrio vulnificus interaction in the gills: Role of the RtxA13 toxin.</title>
        <authorList>
            <person name="Callol A."/>
            <person name="Pajuelo D."/>
            <person name="Ebbesson L."/>
            <person name="Teles M."/>
            <person name="MacKenzie S."/>
            <person name="Amaro C."/>
        </authorList>
    </citation>
    <scope>NUCLEOTIDE SEQUENCE</scope>
</reference>
<dbReference type="EMBL" id="GBXM01048797">
    <property type="protein sequence ID" value="JAH59780.1"/>
    <property type="molecule type" value="Transcribed_RNA"/>
</dbReference>
<dbReference type="AlphaFoldDB" id="A0A0E9U3P2"/>